<dbReference type="EMBL" id="RRYP01000261">
    <property type="protein sequence ID" value="TNV87721.1"/>
    <property type="molecule type" value="Genomic_DNA"/>
</dbReference>
<protein>
    <submittedName>
        <fullName evidence="3">Uncharacterized protein</fullName>
    </submittedName>
</protein>
<feature type="transmembrane region" description="Helical" evidence="2">
    <location>
        <begin position="1041"/>
        <end position="1060"/>
    </location>
</feature>
<feature type="compositionally biased region" description="Polar residues" evidence="1">
    <location>
        <begin position="436"/>
        <end position="450"/>
    </location>
</feature>
<dbReference type="Proteomes" id="UP000785679">
    <property type="component" value="Unassembled WGS sequence"/>
</dbReference>
<evidence type="ECO:0000256" key="1">
    <source>
        <dbReference type="SAM" id="MobiDB-lite"/>
    </source>
</evidence>
<keyword evidence="4" id="KW-1185">Reference proteome</keyword>
<comment type="caution">
    <text evidence="3">The sequence shown here is derived from an EMBL/GenBank/DDBJ whole genome shotgun (WGS) entry which is preliminary data.</text>
</comment>
<feature type="region of interest" description="Disordered" evidence="1">
    <location>
        <begin position="1"/>
        <end position="96"/>
    </location>
</feature>
<keyword evidence="2" id="KW-1133">Transmembrane helix</keyword>
<dbReference type="AlphaFoldDB" id="A0A8J8P5C3"/>
<feature type="region of interest" description="Disordered" evidence="1">
    <location>
        <begin position="385"/>
        <end position="453"/>
    </location>
</feature>
<feature type="compositionally biased region" description="Basic and acidic residues" evidence="1">
    <location>
        <begin position="60"/>
        <end position="96"/>
    </location>
</feature>
<feature type="transmembrane region" description="Helical" evidence="2">
    <location>
        <begin position="1003"/>
        <end position="1021"/>
    </location>
</feature>
<proteinExistence type="predicted"/>
<feature type="transmembrane region" description="Helical" evidence="2">
    <location>
        <begin position="913"/>
        <end position="934"/>
    </location>
</feature>
<evidence type="ECO:0000256" key="2">
    <source>
        <dbReference type="SAM" id="Phobius"/>
    </source>
</evidence>
<sequence>MKHHSLANDGGGGSSSNNTPASTPKRGHQQYPSSQLTNHPMVVAARSKRNIEYTADGSDVDEKHEKVDRRQSRKKSDGQGMKALREQINERKRQQQEIEAALRAARLVEEEKQRLEKQKNGEGSSDDEDNEMEQYYEEDGAGSKTSKSSMASHRKRPLSGNSKKVQESTINQVEKENQNNLNQNPKFYNPQFINPLFPLKTDDFSDSGMANLPQAEKTSRSTLQETLIQHQSINLTNLRRLGSYAELYENDITDPCLRACYTGNLIELKRLMNAMTTEIMTLDEDVKTKNRLGFYLALMNQQVKTANYCLNQDDNLKMVVIRVAQGYDQTNQTNSQLNISNAGGPSMMHNKSLNDSTVFQGGNTREMSGRFGGTNEQNRLLEMTGTKGFNRGATIRNNRAASDIKYQRRASQGGNNVDDDSMTDRNQSKARPSPPTFGSQNNSRKNNFSSPEKMAENYQRKFSLGNGSSKYAAPQSQYNPNTYFDVNEHLDSEINFRTPQDMGRMKHVLQSACSVVFNTNMIKIALNMKEDRVAAVIVAQCPVIIDETTLNFSIQSQCFNFIHNLFIFEKTDVHVYQQDPLPSSETPTHVNNDNQQQEELQIKQFTVDELLLKICDFFEKKECEKICYMIMRWKCDPRGNILELLCSRGMERVATHFMNMYPMLSDEEFFLSCITEERQLFLKNALFDQFFDLDYMHNQRALRWIVDRLLSGNNILFALNLLLYANFRKWPHDLLKDFTKAASLIISNQLERNILLISYNPIMALGLTIQFLNRLKSDFNEFDMECHKLVEKFQILGHLIIENMQFDHVEEIFMDRDFLDRTVLNIITENKIMPFIVINKLHFLINKIWDGKESDLIDGKIQHFSLTKYLLNHEIKRLKGVKISMKDIVGHNFKPNIHDYNFIFQLKFRMQSVLFIFQKDFVCAFLIVCMFQYINYSYLNLFTERRYKHTDVYAERLEIISKNLIEYKQYNFIGTILSISYFINFICRVVYNQHTKKKIPFDMWLYFDLLAGVINIIAFNIVGGSSAESILSVQTKRAYDYYMILVLMISWLRFFSYFLVISHVSKITLTLFMITTIY</sequence>
<accession>A0A8J8P5C3</accession>
<feature type="compositionally biased region" description="Polar residues" evidence="1">
    <location>
        <begin position="159"/>
        <end position="168"/>
    </location>
</feature>
<keyword evidence="2" id="KW-0472">Membrane</keyword>
<evidence type="ECO:0000313" key="4">
    <source>
        <dbReference type="Proteomes" id="UP000785679"/>
    </source>
</evidence>
<evidence type="ECO:0000313" key="3">
    <source>
        <dbReference type="EMBL" id="TNV87721.1"/>
    </source>
</evidence>
<gene>
    <name evidence="3" type="ORF">FGO68_gene8853</name>
</gene>
<keyword evidence="2" id="KW-0812">Transmembrane</keyword>
<organism evidence="3 4">
    <name type="scientific">Halteria grandinella</name>
    <dbReference type="NCBI Taxonomy" id="5974"/>
    <lineage>
        <taxon>Eukaryota</taxon>
        <taxon>Sar</taxon>
        <taxon>Alveolata</taxon>
        <taxon>Ciliophora</taxon>
        <taxon>Intramacronucleata</taxon>
        <taxon>Spirotrichea</taxon>
        <taxon>Stichotrichia</taxon>
        <taxon>Sporadotrichida</taxon>
        <taxon>Halteriidae</taxon>
        <taxon>Halteria</taxon>
    </lineage>
</organism>
<feature type="region of interest" description="Disordered" evidence="1">
    <location>
        <begin position="136"/>
        <end position="168"/>
    </location>
</feature>
<name>A0A8J8P5C3_HALGN</name>
<reference evidence="3" key="1">
    <citation type="submission" date="2019-06" db="EMBL/GenBank/DDBJ databases">
        <authorList>
            <person name="Zheng W."/>
        </authorList>
    </citation>
    <scope>NUCLEOTIDE SEQUENCE</scope>
    <source>
        <strain evidence="3">QDHG01</strain>
    </source>
</reference>
<dbReference type="OrthoDB" id="324104at2759"/>
<feature type="transmembrane region" description="Helical" evidence="2">
    <location>
        <begin position="972"/>
        <end position="991"/>
    </location>
</feature>